<gene>
    <name evidence="1" type="ORF">RchiOBHm_Chr7g0200991</name>
</gene>
<proteinExistence type="predicted"/>
<reference evidence="1 2" key="1">
    <citation type="journal article" date="2018" name="Nat. Genet.">
        <title>The Rosa genome provides new insights in the design of modern roses.</title>
        <authorList>
            <person name="Bendahmane M."/>
        </authorList>
    </citation>
    <scope>NUCLEOTIDE SEQUENCE [LARGE SCALE GENOMIC DNA]</scope>
    <source>
        <strain evidence="2">cv. Old Blush</strain>
    </source>
</reference>
<name>A0A2P6P7T5_ROSCH</name>
<organism evidence="1 2">
    <name type="scientific">Rosa chinensis</name>
    <name type="common">China rose</name>
    <dbReference type="NCBI Taxonomy" id="74649"/>
    <lineage>
        <taxon>Eukaryota</taxon>
        <taxon>Viridiplantae</taxon>
        <taxon>Streptophyta</taxon>
        <taxon>Embryophyta</taxon>
        <taxon>Tracheophyta</taxon>
        <taxon>Spermatophyta</taxon>
        <taxon>Magnoliopsida</taxon>
        <taxon>eudicotyledons</taxon>
        <taxon>Gunneridae</taxon>
        <taxon>Pentapetalae</taxon>
        <taxon>rosids</taxon>
        <taxon>fabids</taxon>
        <taxon>Rosales</taxon>
        <taxon>Rosaceae</taxon>
        <taxon>Rosoideae</taxon>
        <taxon>Rosoideae incertae sedis</taxon>
        <taxon>Rosa</taxon>
    </lineage>
</organism>
<dbReference type="Proteomes" id="UP000238479">
    <property type="component" value="Chromosome 7"/>
</dbReference>
<sequence>MRWYPMWWMIFRNPLKRSLNRTPQKGMLSLCNQSKGMLSLIHKRKQILSLFTKSKVILSLGFRVVQTAQILTTLPGHKASVNCTQWLPSNKFFKAVYDIICSLELLGVPLFCGSILFLKESYSIFNHSHDV</sequence>
<dbReference type="AlphaFoldDB" id="A0A2P6P7T5"/>
<protein>
    <submittedName>
        <fullName evidence="1">Uncharacterized protein</fullName>
    </submittedName>
</protein>
<accession>A0A2P6P7T5</accession>
<dbReference type="EMBL" id="PDCK01000045">
    <property type="protein sequence ID" value="PRQ17993.1"/>
    <property type="molecule type" value="Genomic_DNA"/>
</dbReference>
<evidence type="ECO:0000313" key="2">
    <source>
        <dbReference type="Proteomes" id="UP000238479"/>
    </source>
</evidence>
<dbReference type="Gramene" id="PRQ17993">
    <property type="protein sequence ID" value="PRQ17993"/>
    <property type="gene ID" value="RchiOBHm_Chr7g0200991"/>
</dbReference>
<keyword evidence="2" id="KW-1185">Reference proteome</keyword>
<comment type="caution">
    <text evidence="1">The sequence shown here is derived from an EMBL/GenBank/DDBJ whole genome shotgun (WGS) entry which is preliminary data.</text>
</comment>
<dbReference type="STRING" id="74649.A0A2P6P7T5"/>
<evidence type="ECO:0000313" key="1">
    <source>
        <dbReference type="EMBL" id="PRQ17993.1"/>
    </source>
</evidence>